<evidence type="ECO:0000313" key="5">
    <source>
        <dbReference type="EMBL" id="CAB3729057.1"/>
    </source>
</evidence>
<dbReference type="GO" id="GO:0016020">
    <property type="term" value="C:membrane"/>
    <property type="evidence" value="ECO:0007669"/>
    <property type="project" value="InterPro"/>
</dbReference>
<feature type="domain" description="Methyl-accepting transducer" evidence="2">
    <location>
        <begin position="261"/>
        <end position="451"/>
    </location>
</feature>
<gene>
    <name evidence="5" type="ORF">LMG3458_04675</name>
</gene>
<dbReference type="PROSITE" id="PS50111">
    <property type="entry name" value="CHEMOTAXIS_TRANSDUC_2"/>
    <property type="match status" value="1"/>
</dbReference>
<reference evidence="5 6" key="1">
    <citation type="submission" date="2020-04" db="EMBL/GenBank/DDBJ databases">
        <authorList>
            <person name="De Canck E."/>
        </authorList>
    </citation>
    <scope>NUCLEOTIDE SEQUENCE [LARGE SCALE GENOMIC DNA]</scope>
    <source>
        <strain evidence="5 6">LMG 3458</strain>
    </source>
</reference>
<evidence type="ECO:0000259" key="2">
    <source>
        <dbReference type="PROSITE" id="PS50111"/>
    </source>
</evidence>
<dbReference type="Gene3D" id="1.10.287.950">
    <property type="entry name" value="Methyl-accepting chemotaxis protein"/>
    <property type="match status" value="1"/>
</dbReference>
<dbReference type="InterPro" id="IPR035965">
    <property type="entry name" value="PAS-like_dom_sf"/>
</dbReference>
<dbReference type="PANTHER" id="PTHR24422">
    <property type="entry name" value="CHEMOTAXIS PROTEIN METHYLTRANSFERASE"/>
    <property type="match status" value="1"/>
</dbReference>
<accession>A0A6S7AGJ8</accession>
<feature type="domain" description="PAC" evidence="4">
    <location>
        <begin position="213"/>
        <end position="267"/>
    </location>
</feature>
<dbReference type="EMBL" id="CADIJO010000019">
    <property type="protein sequence ID" value="CAB3729057.1"/>
    <property type="molecule type" value="Genomic_DNA"/>
</dbReference>
<name>A0A6S7AGJ8_9BURK</name>
<dbReference type="GO" id="GO:0004888">
    <property type="term" value="F:transmembrane signaling receptor activity"/>
    <property type="evidence" value="ECO:0007669"/>
    <property type="project" value="InterPro"/>
</dbReference>
<feature type="domain" description="PAS" evidence="3">
    <location>
        <begin position="156"/>
        <end position="212"/>
    </location>
</feature>
<dbReference type="NCBIfam" id="TIGR00229">
    <property type="entry name" value="sensory_box"/>
    <property type="match status" value="2"/>
</dbReference>
<dbReference type="CDD" id="cd00130">
    <property type="entry name" value="PAS"/>
    <property type="match status" value="2"/>
</dbReference>
<dbReference type="Proteomes" id="UP000494111">
    <property type="component" value="Unassembled WGS sequence"/>
</dbReference>
<sequence>MQWLTLNRLLRGERGMQKADLYGQIAAIHKAQAVIEFDLEGHVLMANQNFLDTMGYELDEVLGQHHRMFVDPDERESPEYLDFWQRLGQGAHDAGRYRRMRKDGSDVWLQASYNPIFDKRNRPFKVVKYATDITEQQQRQADTEGQLEAISKVQAIIEFELDGTIIRANDLFLNAVGYREDEVVGRHHSMFVLPEEARGQAYKDFWRKLRGGQHDTGQYLRIGKNGRQVWIEASYNPIFDAEGRPFKVVKFATDITKRFTAAQTLRVAVQGLTENAERASQANTLAQDACKVAEEGGKTVQGVVRTMSAITDSSKRISEIIGVMDGIAFQTNILALNAAVEAARAGAHGKGFAVVAAEVRSLAQNSAAAAKEIKGLITTSVEQIENGASQVQSAGATMEDIVASSRRVTEIMGEVVEVSLAQSGKLGEVTEDITQMTAEAASALQAAHELHGGHAILKPAVKPVAPSVRARPAANTPLPPKPVLEYVRY</sequence>
<dbReference type="PROSITE" id="PS50113">
    <property type="entry name" value="PAC"/>
    <property type="match status" value="2"/>
</dbReference>
<dbReference type="InterPro" id="IPR013655">
    <property type="entry name" value="PAS_fold_3"/>
</dbReference>
<keyword evidence="1" id="KW-0807">Transducer</keyword>
<dbReference type="PANTHER" id="PTHR24422:SF10">
    <property type="entry name" value="CHEMOTAXIS PROTEIN METHYLTRANSFERASE 2"/>
    <property type="match status" value="1"/>
</dbReference>
<dbReference type="PRINTS" id="PR00260">
    <property type="entry name" value="CHEMTRNSDUCR"/>
</dbReference>
<dbReference type="Pfam" id="PF08447">
    <property type="entry name" value="PAS_3"/>
    <property type="match status" value="2"/>
</dbReference>
<dbReference type="InterPro" id="IPR000014">
    <property type="entry name" value="PAS"/>
</dbReference>
<evidence type="ECO:0000256" key="1">
    <source>
        <dbReference type="PROSITE-ProRule" id="PRU00284"/>
    </source>
</evidence>
<dbReference type="GO" id="GO:0006935">
    <property type="term" value="P:chemotaxis"/>
    <property type="evidence" value="ECO:0007669"/>
    <property type="project" value="InterPro"/>
</dbReference>
<dbReference type="InterPro" id="IPR004089">
    <property type="entry name" value="MCPsignal_dom"/>
</dbReference>
<dbReference type="InterPro" id="IPR004090">
    <property type="entry name" value="Chemotax_Me-accpt_rcpt"/>
</dbReference>
<dbReference type="AlphaFoldDB" id="A0A6S7AGJ8"/>
<evidence type="ECO:0000259" key="3">
    <source>
        <dbReference type="PROSITE" id="PS50112"/>
    </source>
</evidence>
<evidence type="ECO:0008006" key="7">
    <source>
        <dbReference type="Google" id="ProtNLM"/>
    </source>
</evidence>
<dbReference type="InterPro" id="IPR001610">
    <property type="entry name" value="PAC"/>
</dbReference>
<dbReference type="PROSITE" id="PS50112">
    <property type="entry name" value="PAS"/>
    <property type="match status" value="2"/>
</dbReference>
<evidence type="ECO:0000259" key="4">
    <source>
        <dbReference type="PROSITE" id="PS50113"/>
    </source>
</evidence>
<organism evidence="5 6">
    <name type="scientific">Achromobacter deleyi</name>
    <dbReference type="NCBI Taxonomy" id="1353891"/>
    <lineage>
        <taxon>Bacteria</taxon>
        <taxon>Pseudomonadati</taxon>
        <taxon>Pseudomonadota</taxon>
        <taxon>Betaproteobacteria</taxon>
        <taxon>Burkholderiales</taxon>
        <taxon>Alcaligenaceae</taxon>
        <taxon>Achromobacter</taxon>
    </lineage>
</organism>
<dbReference type="SUPFAM" id="SSF55785">
    <property type="entry name" value="PYP-like sensor domain (PAS domain)"/>
    <property type="match status" value="2"/>
</dbReference>
<dbReference type="RefSeq" id="WP_175194575.1">
    <property type="nucleotide sequence ID" value="NZ_CADIJO010000019.1"/>
</dbReference>
<dbReference type="InterPro" id="IPR050903">
    <property type="entry name" value="Bact_Chemotaxis_MeTrfase"/>
</dbReference>
<dbReference type="InterPro" id="IPR000700">
    <property type="entry name" value="PAS-assoc_C"/>
</dbReference>
<dbReference type="SUPFAM" id="SSF58104">
    <property type="entry name" value="Methyl-accepting chemotaxis protein (MCP) signaling domain"/>
    <property type="match status" value="1"/>
</dbReference>
<feature type="domain" description="PAC" evidence="4">
    <location>
        <begin position="93"/>
        <end position="145"/>
    </location>
</feature>
<dbReference type="GO" id="GO:0007165">
    <property type="term" value="P:signal transduction"/>
    <property type="evidence" value="ECO:0007669"/>
    <property type="project" value="UniProtKB-KW"/>
</dbReference>
<dbReference type="Gene3D" id="3.30.450.20">
    <property type="entry name" value="PAS domain"/>
    <property type="match status" value="2"/>
</dbReference>
<feature type="domain" description="PAS" evidence="3">
    <location>
        <begin position="34"/>
        <end position="76"/>
    </location>
</feature>
<protein>
    <recommendedName>
        <fullName evidence="7">Biofilm dispersion protein BdlA</fullName>
    </recommendedName>
</protein>
<proteinExistence type="predicted"/>
<evidence type="ECO:0000313" key="6">
    <source>
        <dbReference type="Proteomes" id="UP000494111"/>
    </source>
</evidence>
<dbReference type="SMART" id="SM00086">
    <property type="entry name" value="PAC"/>
    <property type="match status" value="2"/>
</dbReference>
<dbReference type="SMART" id="SM00091">
    <property type="entry name" value="PAS"/>
    <property type="match status" value="2"/>
</dbReference>
<dbReference type="Pfam" id="PF00015">
    <property type="entry name" value="MCPsignal"/>
    <property type="match status" value="1"/>
</dbReference>
<dbReference type="SMART" id="SM00283">
    <property type="entry name" value="MA"/>
    <property type="match status" value="1"/>
</dbReference>